<dbReference type="Gene3D" id="3.40.50.300">
    <property type="entry name" value="P-loop containing nucleotide triphosphate hydrolases"/>
    <property type="match status" value="1"/>
</dbReference>
<dbReference type="RefSeq" id="WP_179762503.1">
    <property type="nucleotide sequence ID" value="NZ_BAAAJZ010000011.1"/>
</dbReference>
<dbReference type="GO" id="GO:0005524">
    <property type="term" value="F:ATP binding"/>
    <property type="evidence" value="ECO:0007669"/>
    <property type="project" value="UniProtKB-KW"/>
</dbReference>
<dbReference type="InterPro" id="IPR027417">
    <property type="entry name" value="P-loop_NTPase"/>
</dbReference>
<dbReference type="SMART" id="SM00382">
    <property type="entry name" value="AAA"/>
    <property type="match status" value="1"/>
</dbReference>
<protein>
    <submittedName>
        <fullName evidence="9">Oligopeptide/dipeptide ABC transporter ATP-binding protein</fullName>
    </submittedName>
</protein>
<keyword evidence="4" id="KW-1003">Cell membrane</keyword>
<dbReference type="InterPro" id="IPR013563">
    <property type="entry name" value="Oligopep_ABC_C"/>
</dbReference>
<evidence type="ECO:0000256" key="7">
    <source>
        <dbReference type="ARBA" id="ARBA00023136"/>
    </source>
</evidence>
<dbReference type="PROSITE" id="PS50893">
    <property type="entry name" value="ABC_TRANSPORTER_2"/>
    <property type="match status" value="1"/>
</dbReference>
<reference evidence="9 10" key="1">
    <citation type="submission" date="2020-07" db="EMBL/GenBank/DDBJ databases">
        <title>Sequencing the genomes of 1000 actinobacteria strains.</title>
        <authorList>
            <person name="Klenk H.-P."/>
        </authorList>
    </citation>
    <scope>NUCLEOTIDE SEQUENCE [LARGE SCALE GENOMIC DNA]</scope>
    <source>
        <strain evidence="9 10">DSM 44749</strain>
    </source>
</reference>
<dbReference type="PANTHER" id="PTHR43297:SF2">
    <property type="entry name" value="DIPEPTIDE TRANSPORT ATP-BINDING PROTEIN DPPD"/>
    <property type="match status" value="1"/>
</dbReference>
<dbReference type="PROSITE" id="PS00211">
    <property type="entry name" value="ABC_TRANSPORTER_1"/>
    <property type="match status" value="1"/>
</dbReference>
<dbReference type="GO" id="GO:0016887">
    <property type="term" value="F:ATP hydrolysis activity"/>
    <property type="evidence" value="ECO:0007669"/>
    <property type="project" value="InterPro"/>
</dbReference>
<evidence type="ECO:0000256" key="6">
    <source>
        <dbReference type="ARBA" id="ARBA00022840"/>
    </source>
</evidence>
<dbReference type="InterPro" id="IPR017871">
    <property type="entry name" value="ABC_transporter-like_CS"/>
</dbReference>
<evidence type="ECO:0000256" key="2">
    <source>
        <dbReference type="ARBA" id="ARBA00005417"/>
    </source>
</evidence>
<keyword evidence="5" id="KW-0547">Nucleotide-binding</keyword>
<keyword evidence="3" id="KW-0813">Transport</keyword>
<dbReference type="NCBIfam" id="TIGR01727">
    <property type="entry name" value="oligo_HPY"/>
    <property type="match status" value="1"/>
</dbReference>
<organism evidence="9 10">
    <name type="scientific">Pseudonocardia alni</name>
    <name type="common">Amycolata alni</name>
    <dbReference type="NCBI Taxonomy" id="33907"/>
    <lineage>
        <taxon>Bacteria</taxon>
        <taxon>Bacillati</taxon>
        <taxon>Actinomycetota</taxon>
        <taxon>Actinomycetes</taxon>
        <taxon>Pseudonocardiales</taxon>
        <taxon>Pseudonocardiaceae</taxon>
        <taxon>Pseudonocardia</taxon>
    </lineage>
</organism>
<comment type="caution">
    <text evidence="9">The sequence shown here is derived from an EMBL/GenBank/DDBJ whole genome shotgun (WGS) entry which is preliminary data.</text>
</comment>
<feature type="domain" description="ABC transporter" evidence="8">
    <location>
        <begin position="11"/>
        <end position="262"/>
    </location>
</feature>
<dbReference type="EMBL" id="JACCCZ010000001">
    <property type="protein sequence ID" value="NYG04889.1"/>
    <property type="molecule type" value="Genomic_DNA"/>
</dbReference>
<dbReference type="AlphaFoldDB" id="A0A852W7J9"/>
<comment type="similarity">
    <text evidence="2">Belongs to the ABC transporter superfamily.</text>
</comment>
<gene>
    <name evidence="9" type="ORF">HDA37_005174</name>
</gene>
<dbReference type="GeneID" id="98054833"/>
<dbReference type="FunFam" id="3.40.50.300:FF:000016">
    <property type="entry name" value="Oligopeptide ABC transporter ATP-binding component"/>
    <property type="match status" value="1"/>
</dbReference>
<accession>A0A852W7J9</accession>
<evidence type="ECO:0000259" key="8">
    <source>
        <dbReference type="PROSITE" id="PS50893"/>
    </source>
</evidence>
<dbReference type="InterPro" id="IPR003439">
    <property type="entry name" value="ABC_transporter-like_ATP-bd"/>
</dbReference>
<dbReference type="GO" id="GO:0015833">
    <property type="term" value="P:peptide transport"/>
    <property type="evidence" value="ECO:0007669"/>
    <property type="project" value="InterPro"/>
</dbReference>
<name>A0A852W7J9_PSEA5</name>
<evidence type="ECO:0000256" key="5">
    <source>
        <dbReference type="ARBA" id="ARBA00022741"/>
    </source>
</evidence>
<dbReference type="GO" id="GO:0005886">
    <property type="term" value="C:plasma membrane"/>
    <property type="evidence" value="ECO:0007669"/>
    <property type="project" value="UniProtKB-SubCell"/>
</dbReference>
<keyword evidence="6 9" id="KW-0067">ATP-binding</keyword>
<evidence type="ECO:0000313" key="9">
    <source>
        <dbReference type="EMBL" id="NYG04889.1"/>
    </source>
</evidence>
<proteinExistence type="inferred from homology"/>
<dbReference type="InterPro" id="IPR050388">
    <property type="entry name" value="ABC_Ni/Peptide_Import"/>
</dbReference>
<keyword evidence="10" id="KW-1185">Reference proteome</keyword>
<dbReference type="InterPro" id="IPR003593">
    <property type="entry name" value="AAA+_ATPase"/>
</dbReference>
<dbReference type="Pfam" id="PF00005">
    <property type="entry name" value="ABC_tran"/>
    <property type="match status" value="1"/>
</dbReference>
<evidence type="ECO:0000256" key="4">
    <source>
        <dbReference type="ARBA" id="ARBA00022475"/>
    </source>
</evidence>
<dbReference type="SUPFAM" id="SSF52540">
    <property type="entry name" value="P-loop containing nucleoside triphosphate hydrolases"/>
    <property type="match status" value="1"/>
</dbReference>
<dbReference type="Proteomes" id="UP000549695">
    <property type="component" value="Unassembled WGS sequence"/>
</dbReference>
<keyword evidence="7" id="KW-0472">Membrane</keyword>
<dbReference type="Pfam" id="PF08352">
    <property type="entry name" value="oligo_HPY"/>
    <property type="match status" value="1"/>
</dbReference>
<dbReference type="PANTHER" id="PTHR43297">
    <property type="entry name" value="OLIGOPEPTIDE TRANSPORT ATP-BINDING PROTEIN APPD"/>
    <property type="match status" value="1"/>
</dbReference>
<comment type="subcellular location">
    <subcellularLocation>
        <location evidence="1">Cell membrane</location>
        <topology evidence="1">Peripheral membrane protein</topology>
    </subcellularLocation>
</comment>
<evidence type="ECO:0000256" key="1">
    <source>
        <dbReference type="ARBA" id="ARBA00004202"/>
    </source>
</evidence>
<evidence type="ECO:0000313" key="10">
    <source>
        <dbReference type="Proteomes" id="UP000549695"/>
    </source>
</evidence>
<evidence type="ECO:0000256" key="3">
    <source>
        <dbReference type="ARBA" id="ARBA00022448"/>
    </source>
</evidence>
<dbReference type="CDD" id="cd03257">
    <property type="entry name" value="ABC_NikE_OppD_transporters"/>
    <property type="match status" value="1"/>
</dbReference>
<sequence length="334" mass="35873">MSAPATTSTLLGVSDLRVEFATDHGWSTVVAGTTFSVGEHEIVGLVGESGSGKTVTGLSVLGLLPRGVGRVASGSVTLGGRDLLGLSERELRSVRGNEVAMVFQEPMTSLNPAFRIGDQIAETVRLHRGGSQRAARDRAVEVLDLVGIPHARRRADDYPHEFSGGMRQRAMIAMAVSCEPSLLIADEPTTALDVTIQAQVLELLASMQAELGMSVLLVTHDLGVVAEVCERVVVMYAGQVVEQAQVGELFDHPRHPYTEGLLAAMPQLGSRGHRLPSIPGRTPEPWAMPPGCRFAPRCEYALPACEEPPSLLTTRPDHLSRCLRHDELTLRGAR</sequence>